<dbReference type="EMBL" id="UINC01153727">
    <property type="protein sequence ID" value="SVD48604.1"/>
    <property type="molecule type" value="Genomic_DNA"/>
</dbReference>
<feature type="region of interest" description="Disordered" evidence="1">
    <location>
        <begin position="22"/>
        <end position="59"/>
    </location>
</feature>
<reference evidence="2" key="1">
    <citation type="submission" date="2018-05" db="EMBL/GenBank/DDBJ databases">
        <authorList>
            <person name="Lanie J.A."/>
            <person name="Ng W.-L."/>
            <person name="Kazmierczak K.M."/>
            <person name="Andrzejewski T.M."/>
            <person name="Davidsen T.M."/>
            <person name="Wayne K.J."/>
            <person name="Tettelin H."/>
            <person name="Glass J.I."/>
            <person name="Rusch D."/>
            <person name="Podicherti R."/>
            <person name="Tsui H.-C.T."/>
            <person name="Winkler M.E."/>
        </authorList>
    </citation>
    <scope>NUCLEOTIDE SEQUENCE</scope>
</reference>
<feature type="non-terminal residue" evidence="2">
    <location>
        <position position="1"/>
    </location>
</feature>
<name>A0A382VQA4_9ZZZZ</name>
<protein>
    <submittedName>
        <fullName evidence="2">Uncharacterized protein</fullName>
    </submittedName>
</protein>
<proteinExistence type="predicted"/>
<evidence type="ECO:0000313" key="2">
    <source>
        <dbReference type="EMBL" id="SVD48604.1"/>
    </source>
</evidence>
<evidence type="ECO:0000256" key="1">
    <source>
        <dbReference type="SAM" id="MobiDB-lite"/>
    </source>
</evidence>
<dbReference type="AlphaFoldDB" id="A0A382VQA4"/>
<accession>A0A382VQA4</accession>
<organism evidence="2">
    <name type="scientific">marine metagenome</name>
    <dbReference type="NCBI Taxonomy" id="408172"/>
    <lineage>
        <taxon>unclassified sequences</taxon>
        <taxon>metagenomes</taxon>
        <taxon>ecological metagenomes</taxon>
    </lineage>
</organism>
<sequence length="59" mass="6340">GYLLRVDDHDLAYPSDRLSCPQKAKVGVPTTAGSEDPRADSDGLKIILGDLPHPNSPNR</sequence>
<gene>
    <name evidence="2" type="ORF">METZ01_LOCUS401458</name>
</gene>